<dbReference type="CDD" id="cd08435">
    <property type="entry name" value="PBP2_GbpR"/>
    <property type="match status" value="1"/>
</dbReference>
<organism evidence="6 9">
    <name type="scientific">Tatumella citrea</name>
    <name type="common">Pantoea citrea</name>
    <dbReference type="NCBI Taxonomy" id="53336"/>
    <lineage>
        <taxon>Bacteria</taxon>
        <taxon>Pseudomonadati</taxon>
        <taxon>Pseudomonadota</taxon>
        <taxon>Gammaproteobacteria</taxon>
        <taxon>Enterobacterales</taxon>
        <taxon>Erwiniaceae</taxon>
        <taxon>Tatumella</taxon>
    </lineage>
</organism>
<dbReference type="OrthoDB" id="5914299at2"/>
<dbReference type="GO" id="GO:0003700">
    <property type="term" value="F:DNA-binding transcription factor activity"/>
    <property type="evidence" value="ECO:0007669"/>
    <property type="project" value="InterPro"/>
</dbReference>
<proteinExistence type="inferred from homology"/>
<dbReference type="GO" id="GO:0003677">
    <property type="term" value="F:DNA binding"/>
    <property type="evidence" value="ECO:0007669"/>
    <property type="project" value="UniProtKB-KW"/>
</dbReference>
<gene>
    <name evidence="6" type="ORF">A7K98_11210</name>
    <name evidence="7" type="ORF">A7K99_11210</name>
</gene>
<evidence type="ECO:0000313" key="6">
    <source>
        <dbReference type="EMBL" id="ARU94291.1"/>
    </source>
</evidence>
<dbReference type="InterPro" id="IPR005119">
    <property type="entry name" value="LysR_subst-bd"/>
</dbReference>
<reference evidence="8 9" key="1">
    <citation type="submission" date="2016-05" db="EMBL/GenBank/DDBJ databases">
        <title>Complete genome sequence of two 2,5-diketo-D-glunonic acid producing strain Tatumella citrea.</title>
        <authorList>
            <person name="Duan C."/>
            <person name="Yang J."/>
            <person name="Yang S."/>
        </authorList>
    </citation>
    <scope>NUCLEOTIDE SEQUENCE [LARGE SCALE GENOMIC DNA]</scope>
    <source>
        <strain evidence="7 8">ATCC 39140</strain>
        <strain evidence="6 9">DSM 13699</strain>
    </source>
</reference>
<dbReference type="Gene3D" id="3.40.190.290">
    <property type="match status" value="1"/>
</dbReference>
<dbReference type="RefSeq" id="WP_087488649.1">
    <property type="nucleotide sequence ID" value="NZ_CP015579.1"/>
</dbReference>
<dbReference type="PRINTS" id="PR00039">
    <property type="entry name" value="HTHLYSR"/>
</dbReference>
<dbReference type="InterPro" id="IPR050950">
    <property type="entry name" value="HTH-type_LysR_regulators"/>
</dbReference>
<evidence type="ECO:0000313" key="9">
    <source>
        <dbReference type="Proteomes" id="UP000195814"/>
    </source>
</evidence>
<keyword evidence="3" id="KW-0238">DNA-binding</keyword>
<evidence type="ECO:0000256" key="4">
    <source>
        <dbReference type="ARBA" id="ARBA00023163"/>
    </source>
</evidence>
<dbReference type="PANTHER" id="PTHR30419:SF14">
    <property type="entry name" value="LYSR FAMILY TRANSCRIPTIONAL REGULATOR"/>
    <property type="match status" value="1"/>
</dbReference>
<evidence type="ECO:0000256" key="1">
    <source>
        <dbReference type="ARBA" id="ARBA00009437"/>
    </source>
</evidence>
<evidence type="ECO:0000256" key="2">
    <source>
        <dbReference type="ARBA" id="ARBA00023015"/>
    </source>
</evidence>
<sequence>MDNRQELSNLMQIRAFCQVVDQGSVSRAADELYRTQSAITRAIRDLETRLAVPLFERHANGMMLTDFGKCILPRARRAIEELHQVAVTLHKLQSKNGNSRSMTEPLYLFNVNRLQIFVSLCQTRHMQTVAKLLGLSQPAVSAALRVMENGAEMPLLQRTPQGMIPGIAGQEILPYIRRALNELRHIPADIAELQGVLVGRVQIGALPLSRSRLLPQAILAVTERYPGIRIITNESAFAQLATGLRSGEVDFIIGALRTRDYAADMVTETLFSEEMVILARPGHPLNREGVTPDDLRTARWVLPRSETPARELLDRSFEAMQIPAPNPVVESGDLAIVRGLLLGSDMLAAVSARQLEHELSHGELVTIPLSMENTRRAIGITSRAGSLLSPAAKAMIDAIRQQLIR</sequence>
<evidence type="ECO:0000313" key="8">
    <source>
        <dbReference type="Proteomes" id="UP000195729"/>
    </source>
</evidence>
<dbReference type="EMBL" id="CP015579">
    <property type="protein sequence ID" value="ARU94291.1"/>
    <property type="molecule type" value="Genomic_DNA"/>
</dbReference>
<dbReference type="InterPro" id="IPR000847">
    <property type="entry name" value="LysR_HTH_N"/>
</dbReference>
<dbReference type="Pfam" id="PF03466">
    <property type="entry name" value="LysR_substrate"/>
    <property type="match status" value="1"/>
</dbReference>
<dbReference type="InterPro" id="IPR036388">
    <property type="entry name" value="WH-like_DNA-bd_sf"/>
</dbReference>
<feature type="domain" description="HTH lysR-type" evidence="5">
    <location>
        <begin position="109"/>
        <end position="166"/>
    </location>
</feature>
<evidence type="ECO:0000313" key="7">
    <source>
        <dbReference type="EMBL" id="ARU98331.1"/>
    </source>
</evidence>
<accession>A0A1Y0L8B9</accession>
<name>A0A1Y0L8B9_TATCI</name>
<feature type="domain" description="HTH lysR-type" evidence="5">
    <location>
        <begin position="12"/>
        <end position="65"/>
    </location>
</feature>
<dbReference type="InterPro" id="IPR037405">
    <property type="entry name" value="GbpR_PBP2"/>
</dbReference>
<dbReference type="KEGG" id="tci:A7K98_11210"/>
<dbReference type="InterPro" id="IPR036390">
    <property type="entry name" value="WH_DNA-bd_sf"/>
</dbReference>
<evidence type="ECO:0000259" key="5">
    <source>
        <dbReference type="PROSITE" id="PS50931"/>
    </source>
</evidence>
<dbReference type="FunFam" id="1.10.10.10:FF:000001">
    <property type="entry name" value="LysR family transcriptional regulator"/>
    <property type="match status" value="1"/>
</dbReference>
<dbReference type="SUPFAM" id="SSF53850">
    <property type="entry name" value="Periplasmic binding protein-like II"/>
    <property type="match status" value="1"/>
</dbReference>
<comment type="similarity">
    <text evidence="1">Belongs to the LysR transcriptional regulatory family.</text>
</comment>
<evidence type="ECO:0000256" key="3">
    <source>
        <dbReference type="ARBA" id="ARBA00023125"/>
    </source>
</evidence>
<protein>
    <submittedName>
        <fullName evidence="6">LysR family transcriptional regulator</fullName>
    </submittedName>
</protein>
<keyword evidence="8" id="KW-1185">Reference proteome</keyword>
<keyword evidence="4" id="KW-0804">Transcription</keyword>
<dbReference type="Proteomes" id="UP000195729">
    <property type="component" value="Chromosome"/>
</dbReference>
<dbReference type="PROSITE" id="PS50931">
    <property type="entry name" value="HTH_LYSR"/>
    <property type="match status" value="2"/>
</dbReference>
<dbReference type="Proteomes" id="UP000195814">
    <property type="component" value="Chromosome"/>
</dbReference>
<dbReference type="EMBL" id="CP015581">
    <property type="protein sequence ID" value="ARU98331.1"/>
    <property type="molecule type" value="Genomic_DNA"/>
</dbReference>
<dbReference type="AlphaFoldDB" id="A0A1Y0L8B9"/>
<dbReference type="Pfam" id="PF00126">
    <property type="entry name" value="HTH_1"/>
    <property type="match status" value="2"/>
</dbReference>
<keyword evidence="2" id="KW-0805">Transcription regulation</keyword>
<dbReference type="PANTHER" id="PTHR30419">
    <property type="entry name" value="HTH-TYPE TRANSCRIPTIONAL REGULATOR YBHD"/>
    <property type="match status" value="1"/>
</dbReference>
<dbReference type="GO" id="GO:0005829">
    <property type="term" value="C:cytosol"/>
    <property type="evidence" value="ECO:0007669"/>
    <property type="project" value="TreeGrafter"/>
</dbReference>
<dbReference type="SUPFAM" id="SSF46785">
    <property type="entry name" value="Winged helix' DNA-binding domain"/>
    <property type="match status" value="2"/>
</dbReference>
<dbReference type="Gene3D" id="1.10.10.10">
    <property type="entry name" value="Winged helix-like DNA-binding domain superfamily/Winged helix DNA-binding domain"/>
    <property type="match status" value="2"/>
</dbReference>